<protein>
    <submittedName>
        <fullName evidence="3">Uncharacterized protein</fullName>
    </submittedName>
</protein>
<reference evidence="3 4" key="1">
    <citation type="submission" date="2019-02" db="EMBL/GenBank/DDBJ databases">
        <title>Deep-cultivation of Planctomycetes and their phenomic and genomic characterization uncovers novel biology.</title>
        <authorList>
            <person name="Wiegand S."/>
            <person name="Jogler M."/>
            <person name="Boedeker C."/>
            <person name="Pinto D."/>
            <person name="Vollmers J."/>
            <person name="Rivas-Marin E."/>
            <person name="Kohn T."/>
            <person name="Peeters S.H."/>
            <person name="Heuer A."/>
            <person name="Rast P."/>
            <person name="Oberbeckmann S."/>
            <person name="Bunk B."/>
            <person name="Jeske O."/>
            <person name="Meyerdierks A."/>
            <person name="Storesund J.E."/>
            <person name="Kallscheuer N."/>
            <person name="Luecker S."/>
            <person name="Lage O.M."/>
            <person name="Pohl T."/>
            <person name="Merkel B.J."/>
            <person name="Hornburger P."/>
            <person name="Mueller R.-W."/>
            <person name="Bruemmer F."/>
            <person name="Labrenz M."/>
            <person name="Spormann A.M."/>
            <person name="Op Den Camp H."/>
            <person name="Overmann J."/>
            <person name="Amann R."/>
            <person name="Jetten M.S.M."/>
            <person name="Mascher T."/>
            <person name="Medema M.H."/>
            <person name="Devos D.P."/>
            <person name="Kaster A.-K."/>
            <person name="Ovreas L."/>
            <person name="Rohde M."/>
            <person name="Galperin M.Y."/>
            <person name="Jogler C."/>
        </authorList>
    </citation>
    <scope>NUCLEOTIDE SEQUENCE [LARGE SCALE GENOMIC DNA]</scope>
    <source>
        <strain evidence="3 4">KOR42</strain>
    </source>
</reference>
<feature type="transmembrane region" description="Helical" evidence="2">
    <location>
        <begin position="101"/>
        <end position="117"/>
    </location>
</feature>
<dbReference type="EMBL" id="SIHI01000001">
    <property type="protein sequence ID" value="TWT58726.1"/>
    <property type="molecule type" value="Genomic_DNA"/>
</dbReference>
<feature type="compositionally biased region" description="Low complexity" evidence="1">
    <location>
        <begin position="234"/>
        <end position="244"/>
    </location>
</feature>
<evidence type="ECO:0000256" key="2">
    <source>
        <dbReference type="SAM" id="Phobius"/>
    </source>
</evidence>
<gene>
    <name evidence="3" type="ORF">KOR42_21120</name>
</gene>
<dbReference type="Proteomes" id="UP000317243">
    <property type="component" value="Unassembled WGS sequence"/>
</dbReference>
<feature type="compositionally biased region" description="Polar residues" evidence="1">
    <location>
        <begin position="245"/>
        <end position="264"/>
    </location>
</feature>
<feature type="region of interest" description="Disordered" evidence="1">
    <location>
        <begin position="234"/>
        <end position="264"/>
    </location>
</feature>
<keyword evidence="2" id="KW-0472">Membrane</keyword>
<dbReference type="RefSeq" id="WP_197441028.1">
    <property type="nucleotide sequence ID" value="NZ_SIHI01000001.1"/>
</dbReference>
<proteinExistence type="predicted"/>
<comment type="caution">
    <text evidence="3">The sequence shown here is derived from an EMBL/GenBank/DDBJ whole genome shotgun (WGS) entry which is preliminary data.</text>
</comment>
<feature type="transmembrane region" description="Helical" evidence="2">
    <location>
        <begin position="61"/>
        <end position="81"/>
    </location>
</feature>
<keyword evidence="4" id="KW-1185">Reference proteome</keyword>
<name>A0A5C5X6R2_9PLAN</name>
<evidence type="ECO:0000313" key="3">
    <source>
        <dbReference type="EMBL" id="TWT58726.1"/>
    </source>
</evidence>
<evidence type="ECO:0000256" key="1">
    <source>
        <dbReference type="SAM" id="MobiDB-lite"/>
    </source>
</evidence>
<accession>A0A5C5X6R2</accession>
<evidence type="ECO:0000313" key="4">
    <source>
        <dbReference type="Proteomes" id="UP000317243"/>
    </source>
</evidence>
<dbReference type="AlphaFoldDB" id="A0A5C5X6R2"/>
<organism evidence="3 4">
    <name type="scientific">Thalassoglobus neptunius</name>
    <dbReference type="NCBI Taxonomy" id="1938619"/>
    <lineage>
        <taxon>Bacteria</taxon>
        <taxon>Pseudomonadati</taxon>
        <taxon>Planctomycetota</taxon>
        <taxon>Planctomycetia</taxon>
        <taxon>Planctomycetales</taxon>
        <taxon>Planctomycetaceae</taxon>
        <taxon>Thalassoglobus</taxon>
    </lineage>
</organism>
<keyword evidence="2" id="KW-0812">Transmembrane</keyword>
<keyword evidence="2" id="KW-1133">Transmembrane helix</keyword>
<sequence length="264" mass="29487">MSAHHLDPEKIIETVATLRNRIQERFPDAGLATVADDLLNIARDAHQTGTAIKRPMYGVRLISFLFIIAISACFVMVIRVIRIPNQPLPAGELVQGLDAGFNALVLIGATVIFLMTLETRVKRSRTVKAIHRLRSLVHIIDMHQLTKDPERVLTRDPKHNTRSSPKRMMNRFLLNRYLDYCSEMLALCGKIAAVYVDEFSDPQAVAVVNDLENLTTGLGRKIWQKIMILHSFPESEPEAQAESSLTGNTKSDASETDAISNTES</sequence>